<dbReference type="Pfam" id="PF04226">
    <property type="entry name" value="Transgly_assoc"/>
    <property type="match status" value="1"/>
</dbReference>
<keyword evidence="5 7" id="KW-1133">Transmembrane helix</keyword>
<comment type="caution">
    <text evidence="8">The sequence shown here is derived from an EMBL/GenBank/DDBJ whole genome shotgun (WGS) entry which is preliminary data.</text>
</comment>
<organism evidence="8 9">
    <name type="scientific">Chitinimonas viridis</name>
    <dbReference type="NCBI Taxonomy" id="664880"/>
    <lineage>
        <taxon>Bacteria</taxon>
        <taxon>Pseudomonadati</taxon>
        <taxon>Pseudomonadota</taxon>
        <taxon>Betaproteobacteria</taxon>
        <taxon>Neisseriales</taxon>
        <taxon>Chitinibacteraceae</taxon>
        <taxon>Chitinimonas</taxon>
    </lineage>
</organism>
<keyword evidence="3" id="KW-1003">Cell membrane</keyword>
<sequence length="84" mass="8970">MLLFAWIVLGLITGISASMIVNRSGQGIWLDSLLGAAGALFCGWVFTRLGMLDLTGFTFHSVLVAIIGAVLLIVLYHSLVCDTD</sequence>
<dbReference type="EMBL" id="JAUFPU010000002">
    <property type="protein sequence ID" value="MDN3575482.1"/>
    <property type="molecule type" value="Genomic_DNA"/>
</dbReference>
<evidence type="ECO:0000256" key="1">
    <source>
        <dbReference type="ARBA" id="ARBA00004651"/>
    </source>
</evidence>
<evidence type="ECO:0000313" key="9">
    <source>
        <dbReference type="Proteomes" id="UP001180081"/>
    </source>
</evidence>
<feature type="transmembrane region" description="Helical" evidence="7">
    <location>
        <begin position="59"/>
        <end position="79"/>
    </location>
</feature>
<dbReference type="RefSeq" id="WP_290331137.1">
    <property type="nucleotide sequence ID" value="NZ_JAUFPU010000002.1"/>
</dbReference>
<gene>
    <name evidence="8" type="ORF">QWZ03_01690</name>
</gene>
<accession>A0ABT8AZR2</accession>
<comment type="similarity">
    <text evidence="2">Belongs to the UPF0410 family.</text>
</comment>
<dbReference type="InterPro" id="IPR007341">
    <property type="entry name" value="Transgly_assoc"/>
</dbReference>
<evidence type="ECO:0000256" key="5">
    <source>
        <dbReference type="ARBA" id="ARBA00022989"/>
    </source>
</evidence>
<evidence type="ECO:0000256" key="2">
    <source>
        <dbReference type="ARBA" id="ARBA00011006"/>
    </source>
</evidence>
<keyword evidence="4 7" id="KW-0812">Transmembrane</keyword>
<name>A0ABT8AZR2_9NEIS</name>
<evidence type="ECO:0000256" key="7">
    <source>
        <dbReference type="SAM" id="Phobius"/>
    </source>
</evidence>
<protein>
    <submittedName>
        <fullName evidence="8">GlsB/YeaQ/YmgE family stress response membrane protein</fullName>
    </submittedName>
</protein>
<evidence type="ECO:0000256" key="6">
    <source>
        <dbReference type="ARBA" id="ARBA00023136"/>
    </source>
</evidence>
<comment type="subcellular location">
    <subcellularLocation>
        <location evidence="1">Cell membrane</location>
        <topology evidence="1">Multi-pass membrane protein</topology>
    </subcellularLocation>
</comment>
<evidence type="ECO:0000313" key="8">
    <source>
        <dbReference type="EMBL" id="MDN3575482.1"/>
    </source>
</evidence>
<evidence type="ECO:0000256" key="3">
    <source>
        <dbReference type="ARBA" id="ARBA00022475"/>
    </source>
</evidence>
<dbReference type="PANTHER" id="PTHR33884">
    <property type="entry name" value="UPF0410 PROTEIN YMGE"/>
    <property type="match status" value="1"/>
</dbReference>
<dbReference type="PANTHER" id="PTHR33884:SF3">
    <property type="entry name" value="UPF0410 PROTEIN YMGE"/>
    <property type="match status" value="1"/>
</dbReference>
<proteinExistence type="inferred from homology"/>
<dbReference type="Proteomes" id="UP001180081">
    <property type="component" value="Unassembled WGS sequence"/>
</dbReference>
<reference evidence="8" key="2">
    <citation type="submission" date="2023-06" db="EMBL/GenBank/DDBJ databases">
        <authorList>
            <person name="Lucena T."/>
            <person name="Sun Q."/>
        </authorList>
    </citation>
    <scope>NUCLEOTIDE SEQUENCE</scope>
    <source>
        <strain evidence="8">CECT 7703</strain>
    </source>
</reference>
<feature type="transmembrane region" description="Helical" evidence="7">
    <location>
        <begin position="27"/>
        <end position="47"/>
    </location>
</feature>
<keyword evidence="6 7" id="KW-0472">Membrane</keyword>
<keyword evidence="9" id="KW-1185">Reference proteome</keyword>
<reference evidence="8" key="1">
    <citation type="journal article" date="2014" name="Int. J. Syst. Evol. Microbiol.">
        <title>Complete genome of a new Firmicutes species belonging to the dominant human colonic microbiota ('Ruminococcus bicirculans') reveals two chromosomes and a selective capacity to utilize plant glucans.</title>
        <authorList>
            <consortium name="NISC Comparative Sequencing Program"/>
            <person name="Wegmann U."/>
            <person name="Louis P."/>
            <person name="Goesmann A."/>
            <person name="Henrissat B."/>
            <person name="Duncan S.H."/>
            <person name="Flint H.J."/>
        </authorList>
    </citation>
    <scope>NUCLEOTIDE SEQUENCE</scope>
    <source>
        <strain evidence="8">CECT 7703</strain>
    </source>
</reference>
<evidence type="ECO:0000256" key="4">
    <source>
        <dbReference type="ARBA" id="ARBA00022692"/>
    </source>
</evidence>